<dbReference type="FunFam" id="3.40.50.720:FF:000084">
    <property type="entry name" value="Short-chain dehydrogenase reductase"/>
    <property type="match status" value="1"/>
</dbReference>
<dbReference type="InterPro" id="IPR002347">
    <property type="entry name" value="SDR_fam"/>
</dbReference>
<dbReference type="GO" id="GO:0016491">
    <property type="term" value="F:oxidoreductase activity"/>
    <property type="evidence" value="ECO:0007669"/>
    <property type="project" value="UniProtKB-KW"/>
</dbReference>
<dbReference type="InterPro" id="IPR020904">
    <property type="entry name" value="Sc_DH/Rdtase_CS"/>
</dbReference>
<dbReference type="Pfam" id="PF13561">
    <property type="entry name" value="adh_short_C2"/>
    <property type="match status" value="1"/>
</dbReference>
<name>A0A9D4U7E6_ADICA</name>
<dbReference type="OrthoDB" id="294295at2759"/>
<dbReference type="EMBL" id="JABFUD020000021">
    <property type="protein sequence ID" value="KAI5062848.1"/>
    <property type="molecule type" value="Genomic_DNA"/>
</dbReference>
<dbReference type="PANTHER" id="PTHR43180:SF30">
    <property type="entry name" value="MOMILACTONE A SYNTHASE"/>
    <property type="match status" value="1"/>
</dbReference>
<keyword evidence="4" id="KW-1185">Reference proteome</keyword>
<sequence length="285" mass="29887">MASQGSNLQSSAPGRLEGKVAIVTGGASGIGESTVRLFVENGAVVVIADIQDDRGSTLVGELGPHIVAYRHCNVSIERDMENLVKFTLDKWGKLDIMFNNAGILGKSMTSDATNVDMDDFDHVMSVNVRGIVLGVKYASKAMVGANIKGSIICTSSVAGIQGGVASMAYVVSKHAILGIMRAACSDLGQYGIRVNCVSPSAAITPLSLSFFRQALSNPLLDKESIQGILDNNHNLVGHSLSTLDIAFASLYLASDDSKFVSGLNLVVDGGTSSTSQMFKHLTCGQ</sequence>
<keyword evidence="2" id="KW-0560">Oxidoreductase</keyword>
<organism evidence="3 4">
    <name type="scientific">Adiantum capillus-veneris</name>
    <name type="common">Maidenhair fern</name>
    <dbReference type="NCBI Taxonomy" id="13818"/>
    <lineage>
        <taxon>Eukaryota</taxon>
        <taxon>Viridiplantae</taxon>
        <taxon>Streptophyta</taxon>
        <taxon>Embryophyta</taxon>
        <taxon>Tracheophyta</taxon>
        <taxon>Polypodiopsida</taxon>
        <taxon>Polypodiidae</taxon>
        <taxon>Polypodiales</taxon>
        <taxon>Pteridineae</taxon>
        <taxon>Pteridaceae</taxon>
        <taxon>Vittarioideae</taxon>
        <taxon>Adiantum</taxon>
    </lineage>
</organism>
<evidence type="ECO:0000256" key="1">
    <source>
        <dbReference type="ARBA" id="ARBA00006484"/>
    </source>
</evidence>
<evidence type="ECO:0000313" key="3">
    <source>
        <dbReference type="EMBL" id="KAI5062848.1"/>
    </source>
</evidence>
<dbReference type="SUPFAM" id="SSF51735">
    <property type="entry name" value="NAD(P)-binding Rossmann-fold domains"/>
    <property type="match status" value="1"/>
</dbReference>
<comment type="similarity">
    <text evidence="1">Belongs to the short-chain dehydrogenases/reductases (SDR) family.</text>
</comment>
<dbReference type="PROSITE" id="PS00061">
    <property type="entry name" value="ADH_SHORT"/>
    <property type="match status" value="1"/>
</dbReference>
<dbReference type="AlphaFoldDB" id="A0A9D4U7E6"/>
<evidence type="ECO:0000313" key="4">
    <source>
        <dbReference type="Proteomes" id="UP000886520"/>
    </source>
</evidence>
<accession>A0A9D4U7E6</accession>
<evidence type="ECO:0000256" key="2">
    <source>
        <dbReference type="ARBA" id="ARBA00023002"/>
    </source>
</evidence>
<comment type="caution">
    <text evidence="3">The sequence shown here is derived from an EMBL/GenBank/DDBJ whole genome shotgun (WGS) entry which is preliminary data.</text>
</comment>
<dbReference type="PRINTS" id="PR00080">
    <property type="entry name" value="SDRFAMILY"/>
</dbReference>
<dbReference type="PANTHER" id="PTHR43180">
    <property type="entry name" value="3-OXOACYL-(ACYL-CARRIER-PROTEIN) REDUCTASE (AFU_ORTHOLOGUE AFUA_6G11210)"/>
    <property type="match status" value="1"/>
</dbReference>
<dbReference type="PRINTS" id="PR00081">
    <property type="entry name" value="GDHRDH"/>
</dbReference>
<protein>
    <submittedName>
        <fullName evidence="3">Uncharacterized protein</fullName>
    </submittedName>
</protein>
<dbReference type="Proteomes" id="UP000886520">
    <property type="component" value="Chromosome 21"/>
</dbReference>
<proteinExistence type="inferred from homology"/>
<reference evidence="3" key="1">
    <citation type="submission" date="2021-01" db="EMBL/GenBank/DDBJ databases">
        <title>Adiantum capillus-veneris genome.</title>
        <authorList>
            <person name="Fang Y."/>
            <person name="Liao Q."/>
        </authorList>
    </citation>
    <scope>NUCLEOTIDE SEQUENCE</scope>
    <source>
        <strain evidence="3">H3</strain>
        <tissue evidence="3">Leaf</tissue>
    </source>
</reference>
<dbReference type="Gene3D" id="3.40.50.720">
    <property type="entry name" value="NAD(P)-binding Rossmann-like Domain"/>
    <property type="match status" value="1"/>
</dbReference>
<dbReference type="InterPro" id="IPR036291">
    <property type="entry name" value="NAD(P)-bd_dom_sf"/>
</dbReference>
<gene>
    <name evidence="3" type="ORF">GOP47_0021395</name>
</gene>